<name>A0A8C9GD53_9PRIM</name>
<dbReference type="Ensembl" id="ENSPTET00000000329.1">
    <property type="protein sequence ID" value="ENSPTEP00000000211.1"/>
    <property type="gene ID" value="ENSPTEG00000000273.1"/>
</dbReference>
<feature type="region of interest" description="Disordered" evidence="1">
    <location>
        <begin position="118"/>
        <end position="149"/>
    </location>
</feature>
<dbReference type="Ensembl" id="ENSPTET00000000705.1">
    <property type="protein sequence ID" value="ENSPTEP00000000469.1"/>
    <property type="gene ID" value="ENSPTEG00000000560.1"/>
</dbReference>
<feature type="region of interest" description="Disordered" evidence="1">
    <location>
        <begin position="1"/>
        <end position="32"/>
    </location>
</feature>
<protein>
    <submittedName>
        <fullName evidence="2">Uncharacterized protein</fullName>
    </submittedName>
</protein>
<dbReference type="Proteomes" id="UP000694416">
    <property type="component" value="Unplaced"/>
</dbReference>
<accession>A0A8C9GD53</accession>
<dbReference type="AlphaFoldDB" id="A0A8C9GD53"/>
<proteinExistence type="predicted"/>
<evidence type="ECO:0000313" key="2">
    <source>
        <dbReference type="Ensembl" id="ENSPTEP00000000411.1"/>
    </source>
</evidence>
<feature type="compositionally biased region" description="Basic and acidic residues" evidence="1">
    <location>
        <begin position="7"/>
        <end position="27"/>
    </location>
</feature>
<evidence type="ECO:0000256" key="1">
    <source>
        <dbReference type="SAM" id="MobiDB-lite"/>
    </source>
</evidence>
<dbReference type="Ensembl" id="ENSPTET00000000625.1">
    <property type="protein sequence ID" value="ENSPTEP00000000411.1"/>
    <property type="gene ID" value="ENSPTEG00000000504.1"/>
</dbReference>
<reference evidence="2" key="1">
    <citation type="submission" date="2025-05" db="UniProtKB">
        <authorList>
            <consortium name="Ensembl"/>
        </authorList>
    </citation>
    <scope>IDENTIFICATION</scope>
</reference>
<evidence type="ECO:0000313" key="3">
    <source>
        <dbReference type="Proteomes" id="UP000694416"/>
    </source>
</evidence>
<organism evidence="2 3">
    <name type="scientific">Piliocolobus tephrosceles</name>
    <name type="common">Ugandan red Colobus</name>
    <dbReference type="NCBI Taxonomy" id="591936"/>
    <lineage>
        <taxon>Eukaryota</taxon>
        <taxon>Metazoa</taxon>
        <taxon>Chordata</taxon>
        <taxon>Craniata</taxon>
        <taxon>Vertebrata</taxon>
        <taxon>Euteleostomi</taxon>
        <taxon>Mammalia</taxon>
        <taxon>Eutheria</taxon>
        <taxon>Euarchontoglires</taxon>
        <taxon>Primates</taxon>
        <taxon>Haplorrhini</taxon>
        <taxon>Catarrhini</taxon>
        <taxon>Cercopithecidae</taxon>
        <taxon>Colobinae</taxon>
        <taxon>Piliocolobus</taxon>
    </lineage>
</organism>
<sequence>MEEEDESRGKTEESGEDRGDGPPDRDPTLSPSAFILRAIQQAVGSSLQGDLPNDKGMVASGSFQPRPLSALFILMSLIEAFLKPPGWHPCAGTGSQKWADTLWLPWKGLMCGGRETGTVLGEGRRPTSASMVGDGSGHLPRAGTGERAL</sequence>
<keyword evidence="3" id="KW-1185">Reference proteome</keyword>